<gene>
    <name evidence="2" type="ORF">GOP47_0005617</name>
</gene>
<protein>
    <submittedName>
        <fullName evidence="2">Uncharacterized protein</fullName>
    </submittedName>
</protein>
<accession>A0A9D4ZLJ7</accession>
<dbReference type="AlphaFoldDB" id="A0A9D4ZLJ7"/>
<feature type="compositionally biased region" description="Polar residues" evidence="1">
    <location>
        <begin position="1"/>
        <end position="11"/>
    </location>
</feature>
<dbReference type="Proteomes" id="UP000886520">
    <property type="component" value="Chromosome 5"/>
</dbReference>
<reference evidence="2 3" key="1">
    <citation type="submission" date="2021-01" db="EMBL/GenBank/DDBJ databases">
        <title>Adiantum capillus-veneris genome.</title>
        <authorList>
            <person name="Fang Y."/>
            <person name="Liao Q."/>
        </authorList>
    </citation>
    <scope>NUCLEOTIDE SEQUENCE [LARGE SCALE GENOMIC DNA]</scope>
    <source>
        <strain evidence="2">H3</strain>
        <tissue evidence="2">Leaf</tissue>
    </source>
</reference>
<dbReference type="EMBL" id="JABFUD020000005">
    <property type="protein sequence ID" value="KAI5080138.1"/>
    <property type="molecule type" value="Genomic_DNA"/>
</dbReference>
<proteinExistence type="predicted"/>
<feature type="region of interest" description="Disordered" evidence="1">
    <location>
        <begin position="1"/>
        <end position="34"/>
    </location>
</feature>
<evidence type="ECO:0000313" key="3">
    <source>
        <dbReference type="Proteomes" id="UP000886520"/>
    </source>
</evidence>
<name>A0A9D4ZLJ7_ADICA</name>
<keyword evidence="3" id="KW-1185">Reference proteome</keyword>
<sequence length="103" mass="10962">SVLYSMSSMSDLNGRGGPSRPSLPEEARSGSLQPGSLCALLSPPLFFLDPVESTPPLSLWAAMVDDVYLVDYAVVKSFRRRGDGGFIFAARGNQGLPPLFEGA</sequence>
<organism evidence="2 3">
    <name type="scientific">Adiantum capillus-veneris</name>
    <name type="common">Maidenhair fern</name>
    <dbReference type="NCBI Taxonomy" id="13818"/>
    <lineage>
        <taxon>Eukaryota</taxon>
        <taxon>Viridiplantae</taxon>
        <taxon>Streptophyta</taxon>
        <taxon>Embryophyta</taxon>
        <taxon>Tracheophyta</taxon>
        <taxon>Polypodiopsida</taxon>
        <taxon>Polypodiidae</taxon>
        <taxon>Polypodiales</taxon>
        <taxon>Pteridineae</taxon>
        <taxon>Pteridaceae</taxon>
        <taxon>Vittarioideae</taxon>
        <taxon>Adiantum</taxon>
    </lineage>
</organism>
<evidence type="ECO:0000256" key="1">
    <source>
        <dbReference type="SAM" id="MobiDB-lite"/>
    </source>
</evidence>
<comment type="caution">
    <text evidence="2">The sequence shown here is derived from an EMBL/GenBank/DDBJ whole genome shotgun (WGS) entry which is preliminary data.</text>
</comment>
<feature type="non-terminal residue" evidence="2">
    <location>
        <position position="1"/>
    </location>
</feature>
<evidence type="ECO:0000313" key="2">
    <source>
        <dbReference type="EMBL" id="KAI5080138.1"/>
    </source>
</evidence>